<dbReference type="EMBL" id="JBHTIR010000321">
    <property type="protein sequence ID" value="MFD0851280.1"/>
    <property type="molecule type" value="Genomic_DNA"/>
</dbReference>
<protein>
    <submittedName>
        <fullName evidence="1">Aminoglycoside phosphotransferase</fullName>
    </submittedName>
</protein>
<reference evidence="2" key="1">
    <citation type="journal article" date="2019" name="Int. J. Syst. Evol. Microbiol.">
        <title>The Global Catalogue of Microorganisms (GCM) 10K type strain sequencing project: providing services to taxonomists for standard genome sequencing and annotation.</title>
        <authorList>
            <consortium name="The Broad Institute Genomics Platform"/>
            <consortium name="The Broad Institute Genome Sequencing Center for Infectious Disease"/>
            <person name="Wu L."/>
            <person name="Ma J."/>
        </authorList>
    </citation>
    <scope>NUCLEOTIDE SEQUENCE [LARGE SCALE GENOMIC DNA]</scope>
    <source>
        <strain evidence="2">JCM 31696</strain>
    </source>
</reference>
<dbReference type="Gene3D" id="3.90.1200.10">
    <property type="match status" value="1"/>
</dbReference>
<dbReference type="Proteomes" id="UP001597083">
    <property type="component" value="Unassembled WGS sequence"/>
</dbReference>
<proteinExistence type="predicted"/>
<gene>
    <name evidence="1" type="ORF">ACFQ07_03575</name>
</gene>
<organism evidence="1 2">
    <name type="scientific">Actinomadura adrarensis</name>
    <dbReference type="NCBI Taxonomy" id="1819600"/>
    <lineage>
        <taxon>Bacteria</taxon>
        <taxon>Bacillati</taxon>
        <taxon>Actinomycetota</taxon>
        <taxon>Actinomycetes</taxon>
        <taxon>Streptosporangiales</taxon>
        <taxon>Thermomonosporaceae</taxon>
        <taxon>Actinomadura</taxon>
    </lineage>
</organism>
<dbReference type="InterPro" id="IPR011009">
    <property type="entry name" value="Kinase-like_dom_sf"/>
</dbReference>
<feature type="non-terminal residue" evidence="1">
    <location>
        <position position="1"/>
    </location>
</feature>
<sequence length="123" mass="13453">PERCVVVHGDPHLGNALQAKTARDGAESGFVFVDPDGFVDDPAYDLGVVLREWNDELLASDDPSRTARRYAELLADGSGLEDETAIWEWGYLERVSSGLYLLELGADDLARPFLETAEALVSD</sequence>
<dbReference type="SUPFAM" id="SSF56112">
    <property type="entry name" value="Protein kinase-like (PK-like)"/>
    <property type="match status" value="1"/>
</dbReference>
<name>A0ABW3CBF8_9ACTN</name>
<evidence type="ECO:0000313" key="1">
    <source>
        <dbReference type="EMBL" id="MFD0851280.1"/>
    </source>
</evidence>
<comment type="caution">
    <text evidence="1">The sequence shown here is derived from an EMBL/GenBank/DDBJ whole genome shotgun (WGS) entry which is preliminary data.</text>
</comment>
<keyword evidence="2" id="KW-1185">Reference proteome</keyword>
<evidence type="ECO:0000313" key="2">
    <source>
        <dbReference type="Proteomes" id="UP001597083"/>
    </source>
</evidence>
<accession>A0ABW3CBF8</accession>